<dbReference type="PANTHER" id="PTHR21561">
    <property type="entry name" value="INO80 COMPLEX SUBUNIT B"/>
    <property type="match status" value="1"/>
</dbReference>
<dbReference type="PANTHER" id="PTHR21561:SF12">
    <property type="entry name" value="INO80 COMPLEX SUBUNIT B"/>
    <property type="match status" value="1"/>
</dbReference>
<name>A0A5C3QUQ1_9AGAR</name>
<evidence type="ECO:0000256" key="1">
    <source>
        <dbReference type="SAM" id="MobiDB-lite"/>
    </source>
</evidence>
<evidence type="ECO:0000313" key="3">
    <source>
        <dbReference type="EMBL" id="TFL02064.1"/>
    </source>
</evidence>
<feature type="region of interest" description="Disordered" evidence="1">
    <location>
        <begin position="1"/>
        <end position="264"/>
    </location>
</feature>
<protein>
    <submittedName>
        <fullName evidence="3">PAPA-1-like conserved region-domain-containing protein</fullName>
    </submittedName>
</protein>
<dbReference type="STRING" id="1884261.A0A5C3QUQ1"/>
<dbReference type="SMART" id="SM01406">
    <property type="entry name" value="PAPA-1"/>
    <property type="match status" value="1"/>
</dbReference>
<dbReference type="Proteomes" id="UP000305067">
    <property type="component" value="Unassembled WGS sequence"/>
</dbReference>
<dbReference type="GO" id="GO:0006338">
    <property type="term" value="P:chromatin remodeling"/>
    <property type="evidence" value="ECO:0007669"/>
    <property type="project" value="InterPro"/>
</dbReference>
<dbReference type="InterPro" id="IPR006880">
    <property type="entry name" value="INO80B_C"/>
</dbReference>
<keyword evidence="4" id="KW-1185">Reference proteome</keyword>
<dbReference type="AlphaFoldDB" id="A0A5C3QUQ1"/>
<dbReference type="Pfam" id="PF04795">
    <property type="entry name" value="PAPA-1"/>
    <property type="match status" value="1"/>
</dbReference>
<evidence type="ECO:0000313" key="4">
    <source>
        <dbReference type="Proteomes" id="UP000305067"/>
    </source>
</evidence>
<proteinExistence type="predicted"/>
<evidence type="ECO:0000259" key="2">
    <source>
        <dbReference type="SMART" id="SM01406"/>
    </source>
</evidence>
<feature type="compositionally biased region" description="Basic residues" evidence="1">
    <location>
        <begin position="221"/>
        <end position="232"/>
    </location>
</feature>
<feature type="compositionally biased region" description="Polar residues" evidence="1">
    <location>
        <begin position="247"/>
        <end position="258"/>
    </location>
</feature>
<organism evidence="3 4">
    <name type="scientific">Pterulicium gracile</name>
    <dbReference type="NCBI Taxonomy" id="1884261"/>
    <lineage>
        <taxon>Eukaryota</taxon>
        <taxon>Fungi</taxon>
        <taxon>Dikarya</taxon>
        <taxon>Basidiomycota</taxon>
        <taxon>Agaricomycotina</taxon>
        <taxon>Agaricomycetes</taxon>
        <taxon>Agaricomycetidae</taxon>
        <taxon>Agaricales</taxon>
        <taxon>Pleurotineae</taxon>
        <taxon>Pterulaceae</taxon>
        <taxon>Pterulicium</taxon>
    </lineage>
</organism>
<dbReference type="InterPro" id="IPR029523">
    <property type="entry name" value="INO80B/Ies2"/>
</dbReference>
<gene>
    <name evidence="3" type="ORF">BDV98DRAFT_566609</name>
</gene>
<accession>A0A5C3QUQ1</accession>
<feature type="compositionally biased region" description="Basic and acidic residues" evidence="1">
    <location>
        <begin position="185"/>
        <end position="217"/>
    </location>
</feature>
<feature type="domain" description="INO80 complex subunit B-like conserved region" evidence="2">
    <location>
        <begin position="190"/>
        <end position="282"/>
    </location>
</feature>
<sequence>MPKRKYSSAKTQYLSASESDEPEYIQPGPSRRRNNIIHEPDVDVEGDVDMDAASVAASERDEDEEEDEIADVEPEEEEEDQQDDDAEAEEEEEELDPEPEEEDDPEDEQPMPAQPRLRIKLKIPSYTPSASATPALEEDGEEASEEDEDEEVTSSKRLTSRQAAKVAGVDVSHVSLGDGPRKKKALNETELALRREETARKRKNLSEKKLEDEKMETINRLLKKQTRTRNPKRSALPTPSEDRGTPESDTNPNANASDATPPPLPTMYRWVSAAVVGVDGRRCAEERFHVPGGLHVLEVEEHGKESKTTVMSAPLPPPRLRCAVDGCGEVMKYRLPEVWRTGACGMAHLKVLKMRVTG</sequence>
<reference evidence="3 4" key="1">
    <citation type="journal article" date="2019" name="Nat. Ecol. Evol.">
        <title>Megaphylogeny resolves global patterns of mushroom evolution.</title>
        <authorList>
            <person name="Varga T."/>
            <person name="Krizsan K."/>
            <person name="Foldi C."/>
            <person name="Dima B."/>
            <person name="Sanchez-Garcia M."/>
            <person name="Sanchez-Ramirez S."/>
            <person name="Szollosi G.J."/>
            <person name="Szarkandi J.G."/>
            <person name="Papp V."/>
            <person name="Albert L."/>
            <person name="Andreopoulos W."/>
            <person name="Angelini C."/>
            <person name="Antonin V."/>
            <person name="Barry K.W."/>
            <person name="Bougher N.L."/>
            <person name="Buchanan P."/>
            <person name="Buyck B."/>
            <person name="Bense V."/>
            <person name="Catcheside P."/>
            <person name="Chovatia M."/>
            <person name="Cooper J."/>
            <person name="Damon W."/>
            <person name="Desjardin D."/>
            <person name="Finy P."/>
            <person name="Geml J."/>
            <person name="Haridas S."/>
            <person name="Hughes K."/>
            <person name="Justo A."/>
            <person name="Karasinski D."/>
            <person name="Kautmanova I."/>
            <person name="Kiss B."/>
            <person name="Kocsube S."/>
            <person name="Kotiranta H."/>
            <person name="LaButti K.M."/>
            <person name="Lechner B.E."/>
            <person name="Liimatainen K."/>
            <person name="Lipzen A."/>
            <person name="Lukacs Z."/>
            <person name="Mihaltcheva S."/>
            <person name="Morgado L.N."/>
            <person name="Niskanen T."/>
            <person name="Noordeloos M.E."/>
            <person name="Ohm R.A."/>
            <person name="Ortiz-Santana B."/>
            <person name="Ovrebo C."/>
            <person name="Racz N."/>
            <person name="Riley R."/>
            <person name="Savchenko A."/>
            <person name="Shiryaev A."/>
            <person name="Soop K."/>
            <person name="Spirin V."/>
            <person name="Szebenyi C."/>
            <person name="Tomsovsky M."/>
            <person name="Tulloss R.E."/>
            <person name="Uehling J."/>
            <person name="Grigoriev I.V."/>
            <person name="Vagvolgyi C."/>
            <person name="Papp T."/>
            <person name="Martin F.M."/>
            <person name="Miettinen O."/>
            <person name="Hibbett D.S."/>
            <person name="Nagy L.G."/>
        </authorList>
    </citation>
    <scope>NUCLEOTIDE SEQUENCE [LARGE SCALE GENOMIC DNA]</scope>
    <source>
        <strain evidence="3 4">CBS 309.79</strain>
    </source>
</reference>
<feature type="compositionally biased region" description="Polar residues" evidence="1">
    <location>
        <begin position="8"/>
        <end position="17"/>
    </location>
</feature>
<dbReference type="EMBL" id="ML178823">
    <property type="protein sequence ID" value="TFL02064.1"/>
    <property type="molecule type" value="Genomic_DNA"/>
</dbReference>
<feature type="compositionally biased region" description="Acidic residues" evidence="1">
    <location>
        <begin position="136"/>
        <end position="152"/>
    </location>
</feature>
<dbReference type="GO" id="GO:0031011">
    <property type="term" value="C:Ino80 complex"/>
    <property type="evidence" value="ECO:0007669"/>
    <property type="project" value="InterPro"/>
</dbReference>
<dbReference type="OrthoDB" id="2021186at2759"/>
<feature type="compositionally biased region" description="Acidic residues" evidence="1">
    <location>
        <begin position="60"/>
        <end position="109"/>
    </location>
</feature>